<evidence type="ECO:0000256" key="1">
    <source>
        <dbReference type="SAM" id="MobiDB-lite"/>
    </source>
</evidence>
<dbReference type="InterPro" id="IPR025984">
    <property type="entry name" value="DCTPP"/>
</dbReference>
<dbReference type="SUPFAM" id="SSF101386">
    <property type="entry name" value="all-alpha NTP pyrophosphatases"/>
    <property type="match status" value="1"/>
</dbReference>
<accession>A0A2I0BEC0</accession>
<feature type="region of interest" description="Disordered" evidence="1">
    <location>
        <begin position="278"/>
        <end position="318"/>
    </location>
</feature>
<dbReference type="Proteomes" id="UP000236161">
    <property type="component" value="Unassembled WGS sequence"/>
</dbReference>
<proteinExistence type="predicted"/>
<dbReference type="EMBL" id="KZ451887">
    <property type="protein sequence ID" value="PKA66128.1"/>
    <property type="molecule type" value="Genomic_DNA"/>
</dbReference>
<organism evidence="2 3">
    <name type="scientific">Apostasia shenzhenica</name>
    <dbReference type="NCBI Taxonomy" id="1088818"/>
    <lineage>
        <taxon>Eukaryota</taxon>
        <taxon>Viridiplantae</taxon>
        <taxon>Streptophyta</taxon>
        <taxon>Embryophyta</taxon>
        <taxon>Tracheophyta</taxon>
        <taxon>Spermatophyta</taxon>
        <taxon>Magnoliopsida</taxon>
        <taxon>Liliopsida</taxon>
        <taxon>Asparagales</taxon>
        <taxon>Orchidaceae</taxon>
        <taxon>Apostasioideae</taxon>
        <taxon>Apostasia</taxon>
    </lineage>
</organism>
<keyword evidence="3" id="KW-1185">Reference proteome</keyword>
<protein>
    <submittedName>
        <fullName evidence="2">Uncharacterized protein</fullName>
    </submittedName>
</protein>
<dbReference type="Gene3D" id="1.10.287.1080">
    <property type="entry name" value="MazG-like"/>
    <property type="match status" value="1"/>
</dbReference>
<reference evidence="2 3" key="1">
    <citation type="journal article" date="2017" name="Nature">
        <title>The Apostasia genome and the evolution of orchids.</title>
        <authorList>
            <person name="Zhang G.Q."/>
            <person name="Liu K.W."/>
            <person name="Li Z."/>
            <person name="Lohaus R."/>
            <person name="Hsiao Y.Y."/>
            <person name="Niu S.C."/>
            <person name="Wang J.Y."/>
            <person name="Lin Y.C."/>
            <person name="Xu Q."/>
            <person name="Chen L.J."/>
            <person name="Yoshida K."/>
            <person name="Fujiwara S."/>
            <person name="Wang Z.W."/>
            <person name="Zhang Y.Q."/>
            <person name="Mitsuda N."/>
            <person name="Wang M."/>
            <person name="Liu G.H."/>
            <person name="Pecoraro L."/>
            <person name="Huang H.X."/>
            <person name="Xiao X.J."/>
            <person name="Lin M."/>
            <person name="Wu X.Y."/>
            <person name="Wu W.L."/>
            <person name="Chen Y.Y."/>
            <person name="Chang S.B."/>
            <person name="Sakamoto S."/>
            <person name="Ohme-Takagi M."/>
            <person name="Yagi M."/>
            <person name="Zeng S.J."/>
            <person name="Shen C.Y."/>
            <person name="Yeh C.M."/>
            <person name="Luo Y.B."/>
            <person name="Tsai W.C."/>
            <person name="Van de Peer Y."/>
            <person name="Liu Z.J."/>
        </authorList>
    </citation>
    <scope>NUCLEOTIDE SEQUENCE [LARGE SCALE GENOMIC DNA]</scope>
    <source>
        <strain evidence="3">cv. Shenzhen</strain>
        <tissue evidence="2">Stem</tissue>
    </source>
</reference>
<dbReference type="GO" id="GO:0047429">
    <property type="term" value="F:nucleoside triphosphate diphosphatase activity"/>
    <property type="evidence" value="ECO:0007669"/>
    <property type="project" value="InterPro"/>
</dbReference>
<dbReference type="CDD" id="cd11537">
    <property type="entry name" value="NTP-PPase_RS21-C6_like"/>
    <property type="match status" value="1"/>
</dbReference>
<dbReference type="OrthoDB" id="2015968at2759"/>
<dbReference type="GO" id="GO:0006355">
    <property type="term" value="P:regulation of DNA-templated transcription"/>
    <property type="evidence" value="ECO:0007669"/>
    <property type="project" value="InterPro"/>
</dbReference>
<dbReference type="AlphaFoldDB" id="A0A2I0BEC0"/>
<dbReference type="InterPro" id="IPR038961">
    <property type="entry name" value="PRDA1"/>
</dbReference>
<gene>
    <name evidence="2" type="ORF">AXF42_Ash018418</name>
</gene>
<evidence type="ECO:0000313" key="2">
    <source>
        <dbReference type="EMBL" id="PKA66128.1"/>
    </source>
</evidence>
<dbReference type="GO" id="GO:0042644">
    <property type="term" value="C:chloroplast nucleoid"/>
    <property type="evidence" value="ECO:0007669"/>
    <property type="project" value="InterPro"/>
</dbReference>
<sequence length="570" mass="62978">MALSLFLSPFHSSVHPTPRLLCSSSVSPAHLTPHSHLAAHWRRRTRFPCAVSSSLPGSLPSAGPEDGKWDASKQESLLKGGEQVTSVLEEMIKLLEDMEMDEASEAIAVEIAAQGVIGKRVDEMESGFLMALDYMIQIADKDGDDKVQVIGLLCRTPLKDSRQELLRRVAGGGGVFKGENDLKVHLPNANLNDIANQADDLLETMEDRPTIPDRKLLARLVLIREEARNMMGGGILDERNNRGLNTLPEAEVNFLSKLVSLRPGKNVQVLIKNVMLGKDDGADNTGDGTVDSGSQQQETLGGIAGRGSITGRRPRPVRPGMFLETVTKVLGGIYEGNMSGITAQHLEWVYPPFSFPSGKVTQRERERGRERSAPEILQYHPCREMKGEEGGMGEEKGVDLEDLRKKMAEFARERDWDQFHSPRNLLLALVGEIGELSEIFQWKGEVPKGLPDWDEEEKVHLGEELSDVLLYLVRLSDICGVDLGKAAIRKLELNAMKYPVQQCKGSSKKYNHCNDVKAPNDENGNVNGPAQESYPVNSHGFKHHALLNYVLGKKLDHEIAVALLLLLPYD</sequence>
<feature type="region of interest" description="Disordered" evidence="1">
    <location>
        <begin position="55"/>
        <end position="74"/>
    </location>
</feature>
<feature type="compositionally biased region" description="Low complexity" evidence="1">
    <location>
        <begin position="55"/>
        <end position="64"/>
    </location>
</feature>
<dbReference type="PANTHER" id="PTHR37262:SF1">
    <property type="entry name" value="PROTEIN PEP-RELATED DEVELOPMENT ARRESTED 1, CHLOROPLASTIC"/>
    <property type="match status" value="1"/>
</dbReference>
<dbReference type="GO" id="GO:0009143">
    <property type="term" value="P:nucleoside triphosphate catabolic process"/>
    <property type="evidence" value="ECO:0007669"/>
    <property type="project" value="InterPro"/>
</dbReference>
<dbReference type="STRING" id="1088818.A0A2I0BEC0"/>
<dbReference type="Pfam" id="PF12643">
    <property type="entry name" value="MazG-like"/>
    <property type="match status" value="1"/>
</dbReference>
<name>A0A2I0BEC0_9ASPA</name>
<evidence type="ECO:0000313" key="3">
    <source>
        <dbReference type="Proteomes" id="UP000236161"/>
    </source>
</evidence>
<dbReference type="PANTHER" id="PTHR37262">
    <property type="entry name" value="PROTEIN PEP-RELATED DEVELOPMENT ARRESTED 1, CHLOROPLASTIC"/>
    <property type="match status" value="1"/>
</dbReference>